<feature type="binding site" evidence="7">
    <location>
        <position position="183"/>
    </location>
    <ligand>
        <name>UDP-N-acetyl-alpha-D-muramoyl-L-alanyl-D-glutamate</name>
        <dbReference type="ChEBI" id="CHEBI:83900"/>
    </ligand>
</feature>
<name>A0ABS8WAP7_9GAMM</name>
<keyword evidence="7 12" id="KW-0436">Ligase</keyword>
<comment type="pathway">
    <text evidence="7 8">Cell wall biogenesis; peptidoglycan biosynthesis.</text>
</comment>
<keyword evidence="6 7" id="KW-0961">Cell wall biogenesis/degradation</keyword>
<keyword evidence="2 7" id="KW-0132">Cell division</keyword>
<dbReference type="PANTHER" id="PTHR23135:SF4">
    <property type="entry name" value="UDP-N-ACETYLMURAMOYL-L-ALANYL-D-GLUTAMATE--2,6-DIAMINOPIMELATE LIGASE MURE HOMOLOG, CHLOROPLASTIC"/>
    <property type="match status" value="1"/>
</dbReference>
<feature type="domain" description="Mur ligase N-terminal catalytic" evidence="9">
    <location>
        <begin position="19"/>
        <end position="100"/>
    </location>
</feature>
<organism evidence="12 13">
    <name type="scientific">Motilimonas cestriensis</name>
    <dbReference type="NCBI Taxonomy" id="2742685"/>
    <lineage>
        <taxon>Bacteria</taxon>
        <taxon>Pseudomonadati</taxon>
        <taxon>Pseudomonadota</taxon>
        <taxon>Gammaproteobacteria</taxon>
        <taxon>Alteromonadales</taxon>
        <taxon>Alteromonadales genera incertae sedis</taxon>
        <taxon>Motilimonas</taxon>
    </lineage>
</organism>
<feature type="domain" description="Mur ligase central" evidence="11">
    <location>
        <begin position="112"/>
        <end position="314"/>
    </location>
</feature>
<keyword evidence="7" id="KW-0547">Nucleotide-binding</keyword>
<feature type="binding site" evidence="7">
    <location>
        <position position="461"/>
    </location>
    <ligand>
        <name>meso-2,6-diaminopimelate</name>
        <dbReference type="ChEBI" id="CHEBI:57791"/>
    </ligand>
</feature>
<keyword evidence="13" id="KW-1185">Reference proteome</keyword>
<feature type="domain" description="Mur ligase C-terminal" evidence="10">
    <location>
        <begin position="337"/>
        <end position="463"/>
    </location>
</feature>
<dbReference type="InterPro" id="IPR013221">
    <property type="entry name" value="Mur_ligase_cen"/>
</dbReference>
<keyword evidence="7" id="KW-0460">Magnesium</keyword>
<comment type="caution">
    <text evidence="7">Lacks conserved residue(s) required for the propagation of feature annotation.</text>
</comment>
<evidence type="ECO:0000256" key="7">
    <source>
        <dbReference type="HAMAP-Rule" id="MF_00208"/>
    </source>
</evidence>
<keyword evidence="5 7" id="KW-0131">Cell cycle</keyword>
<dbReference type="InterPro" id="IPR036615">
    <property type="entry name" value="Mur_ligase_C_dom_sf"/>
</dbReference>
<reference evidence="12 13" key="1">
    <citation type="journal article" date="2022" name="Environ. Microbiol. Rep.">
        <title>Eco-phylogenetic analyses reveal divergent evolution of vitamin B12 metabolism in the marine bacterial family 'Psychromonadaceae'.</title>
        <authorList>
            <person name="Jin X."/>
            <person name="Yang Y."/>
            <person name="Cao H."/>
            <person name="Gao B."/>
            <person name="Zhao Z."/>
        </authorList>
    </citation>
    <scope>NUCLEOTIDE SEQUENCE [LARGE SCALE GENOMIC DNA]</scope>
    <source>
        <strain evidence="12 13">MKS20</strain>
    </source>
</reference>
<dbReference type="SUPFAM" id="SSF63418">
    <property type="entry name" value="MurE/MurF N-terminal domain"/>
    <property type="match status" value="1"/>
</dbReference>
<accession>A0ABS8WAP7</accession>
<gene>
    <name evidence="7 12" type="primary">murE</name>
    <name evidence="12" type="ORF">K6Y31_14875</name>
</gene>
<dbReference type="NCBIfam" id="NF001123">
    <property type="entry name" value="PRK00139.1-1"/>
    <property type="match status" value="1"/>
</dbReference>
<keyword evidence="4 7" id="KW-0573">Peptidoglycan synthesis</keyword>
<dbReference type="RefSeq" id="WP_233053747.1">
    <property type="nucleotide sequence ID" value="NZ_JAIMJA010000015.1"/>
</dbReference>
<proteinExistence type="inferred from homology"/>
<feature type="modified residue" description="N6-carboxylysine" evidence="7">
    <location>
        <position position="223"/>
    </location>
</feature>
<dbReference type="EC" id="6.3.2.13" evidence="7"/>
<evidence type="ECO:0000256" key="4">
    <source>
        <dbReference type="ARBA" id="ARBA00022984"/>
    </source>
</evidence>
<dbReference type="SUPFAM" id="SSF53623">
    <property type="entry name" value="MurD-like peptide ligases, catalytic domain"/>
    <property type="match status" value="1"/>
</dbReference>
<dbReference type="Pfam" id="PF02875">
    <property type="entry name" value="Mur_ligase_C"/>
    <property type="match status" value="1"/>
</dbReference>
<dbReference type="Pfam" id="PF08245">
    <property type="entry name" value="Mur_ligase_M"/>
    <property type="match status" value="1"/>
</dbReference>
<dbReference type="NCBIfam" id="TIGR01085">
    <property type="entry name" value="murE"/>
    <property type="match status" value="1"/>
</dbReference>
<comment type="catalytic activity">
    <reaction evidence="7">
        <text>UDP-N-acetyl-alpha-D-muramoyl-L-alanyl-D-glutamate + meso-2,6-diaminopimelate + ATP = UDP-N-acetyl-alpha-D-muramoyl-L-alanyl-gamma-D-glutamyl-meso-2,6-diaminopimelate + ADP + phosphate + H(+)</text>
        <dbReference type="Rhea" id="RHEA:23676"/>
        <dbReference type="ChEBI" id="CHEBI:15378"/>
        <dbReference type="ChEBI" id="CHEBI:30616"/>
        <dbReference type="ChEBI" id="CHEBI:43474"/>
        <dbReference type="ChEBI" id="CHEBI:57791"/>
        <dbReference type="ChEBI" id="CHEBI:83900"/>
        <dbReference type="ChEBI" id="CHEBI:83905"/>
        <dbReference type="ChEBI" id="CHEBI:456216"/>
        <dbReference type="EC" id="6.3.2.13"/>
    </reaction>
</comment>
<comment type="PTM">
    <text evidence="7">Carboxylation is probably crucial for Mg(2+) binding and, consequently, for the gamma-phosphate positioning of ATP.</text>
</comment>
<feature type="binding site" evidence="7">
    <location>
        <position position="191"/>
    </location>
    <ligand>
        <name>UDP-N-acetyl-alpha-D-muramoyl-L-alanyl-D-glutamate</name>
        <dbReference type="ChEBI" id="CHEBI:83900"/>
    </ligand>
</feature>
<evidence type="ECO:0000256" key="8">
    <source>
        <dbReference type="RuleBase" id="RU004135"/>
    </source>
</evidence>
<dbReference type="InterPro" id="IPR004101">
    <property type="entry name" value="Mur_ligase_C"/>
</dbReference>
<feature type="binding site" evidence="7">
    <location>
        <position position="24"/>
    </location>
    <ligand>
        <name>UDP-N-acetyl-alpha-D-muramoyl-L-alanyl-D-glutamate</name>
        <dbReference type="ChEBI" id="CHEBI:83900"/>
    </ligand>
</feature>
<comment type="cofactor">
    <cofactor evidence="7">
        <name>Mg(2+)</name>
        <dbReference type="ChEBI" id="CHEBI:18420"/>
    </cofactor>
</comment>
<comment type="similarity">
    <text evidence="1 7">Belongs to the MurCDEF family. MurE subfamily.</text>
</comment>
<dbReference type="InterPro" id="IPR000713">
    <property type="entry name" value="Mur_ligase_N"/>
</dbReference>
<feature type="binding site" evidence="7">
    <location>
        <position position="26"/>
    </location>
    <ligand>
        <name>UDP-N-acetyl-alpha-D-muramoyl-L-alanyl-D-glutamate</name>
        <dbReference type="ChEBI" id="CHEBI:83900"/>
    </ligand>
</feature>
<protein>
    <recommendedName>
        <fullName evidence="7">UDP-N-acetylmuramoyl-L-alanyl-D-glutamate--2,6-diaminopimelate ligase</fullName>
        <ecNumber evidence="7">6.3.2.13</ecNumber>
    </recommendedName>
    <alternativeName>
        <fullName evidence="7">Meso-A2pm-adding enzyme</fullName>
    </alternativeName>
    <alternativeName>
        <fullName evidence="7">Meso-diaminopimelate-adding enzyme</fullName>
    </alternativeName>
    <alternativeName>
        <fullName evidence="7">UDP-MurNAc-L-Ala-D-Glu:meso-diaminopimelate ligase</fullName>
    </alternativeName>
    <alternativeName>
        <fullName evidence="7">UDP-MurNAc-tripeptide synthetase</fullName>
    </alternativeName>
    <alternativeName>
        <fullName evidence="7">UDP-N-acetylmuramyl-tripeptide synthetase</fullName>
    </alternativeName>
</protein>
<dbReference type="NCBIfam" id="NF001126">
    <property type="entry name" value="PRK00139.1-4"/>
    <property type="match status" value="1"/>
</dbReference>
<evidence type="ECO:0000256" key="3">
    <source>
        <dbReference type="ARBA" id="ARBA00022960"/>
    </source>
</evidence>
<feature type="binding site" evidence="7">
    <location>
        <begin position="156"/>
        <end position="157"/>
    </location>
    <ligand>
        <name>UDP-N-acetyl-alpha-D-muramoyl-L-alanyl-D-glutamate</name>
        <dbReference type="ChEBI" id="CHEBI:83900"/>
    </ligand>
</feature>
<dbReference type="GO" id="GO:0008765">
    <property type="term" value="F:UDP-N-acetylmuramoylalanyl-D-glutamate-2,6-diaminopimelate ligase activity"/>
    <property type="evidence" value="ECO:0007669"/>
    <property type="project" value="UniProtKB-EC"/>
</dbReference>
<dbReference type="SUPFAM" id="SSF53244">
    <property type="entry name" value="MurD-like peptide ligases, peptide-binding domain"/>
    <property type="match status" value="1"/>
</dbReference>
<evidence type="ECO:0000256" key="6">
    <source>
        <dbReference type="ARBA" id="ARBA00023316"/>
    </source>
</evidence>
<keyword evidence="7" id="KW-0963">Cytoplasm</keyword>
<evidence type="ECO:0000256" key="2">
    <source>
        <dbReference type="ARBA" id="ARBA00022618"/>
    </source>
</evidence>
<dbReference type="Gene3D" id="3.90.190.20">
    <property type="entry name" value="Mur ligase, C-terminal domain"/>
    <property type="match status" value="1"/>
</dbReference>
<evidence type="ECO:0000256" key="1">
    <source>
        <dbReference type="ARBA" id="ARBA00005898"/>
    </source>
</evidence>
<feature type="binding site" evidence="7">
    <location>
        <position position="386"/>
    </location>
    <ligand>
        <name>meso-2,6-diaminopimelate</name>
        <dbReference type="ChEBI" id="CHEBI:57791"/>
    </ligand>
</feature>
<feature type="binding site" evidence="7">
    <location>
        <position position="155"/>
    </location>
    <ligand>
        <name>UDP-N-acetyl-alpha-D-muramoyl-L-alanyl-D-glutamate</name>
        <dbReference type="ChEBI" id="CHEBI:83900"/>
    </ligand>
</feature>
<dbReference type="InterPro" id="IPR036565">
    <property type="entry name" value="Mur-like_cat_sf"/>
</dbReference>
<evidence type="ECO:0000256" key="5">
    <source>
        <dbReference type="ARBA" id="ARBA00023306"/>
    </source>
</evidence>
<evidence type="ECO:0000313" key="13">
    <source>
        <dbReference type="Proteomes" id="UP001201273"/>
    </source>
</evidence>
<feature type="binding site" evidence="7">
    <location>
        <begin position="410"/>
        <end position="413"/>
    </location>
    <ligand>
        <name>meso-2,6-diaminopimelate</name>
        <dbReference type="ChEBI" id="CHEBI:57791"/>
    </ligand>
</feature>
<evidence type="ECO:0000313" key="12">
    <source>
        <dbReference type="EMBL" id="MCE2596094.1"/>
    </source>
</evidence>
<dbReference type="Gene3D" id="3.40.1190.10">
    <property type="entry name" value="Mur-like, catalytic domain"/>
    <property type="match status" value="1"/>
</dbReference>
<evidence type="ECO:0000259" key="10">
    <source>
        <dbReference type="Pfam" id="PF02875"/>
    </source>
</evidence>
<feature type="binding site" evidence="7">
    <location>
        <position position="465"/>
    </location>
    <ligand>
        <name>meso-2,6-diaminopimelate</name>
        <dbReference type="ChEBI" id="CHEBI:57791"/>
    </ligand>
</feature>
<comment type="caution">
    <text evidence="12">The sequence shown here is derived from an EMBL/GenBank/DDBJ whole genome shotgun (WGS) entry which is preliminary data.</text>
</comment>
<evidence type="ECO:0000259" key="9">
    <source>
        <dbReference type="Pfam" id="PF01225"/>
    </source>
</evidence>
<feature type="short sequence motif" description="Meso-diaminopimelate recognition motif" evidence="7">
    <location>
        <begin position="410"/>
        <end position="413"/>
    </location>
</feature>
<sequence>MQLSDLIHSLPDSLAALNIKGICLDSRKVTKGDLFIAIAGSQQDASAFVPQAIANGAVAALVETDKPELDRHQMTQEQAEPVVYVYQLGQQVSAIAGRFYLHPADNMSLIGVTGTNGKSTICALIANWLTLLGAKAGMLGTLGNGLFGQLRQGLNTTGSPIEIQHELQKMHEQGASHVAMEVSSHGLVQNRVTALPFNTAIFTNLTRDHLDYHRTMDAYGKAKKQLFEFASLQHKIINADDAIGQAWLAKMPDAVSVGFHKPIAHQGRFLQIIDAQYLSNGIQFTFDSSWGEGQISAPLYAKFNVSNLACALVALLCQGYELSELVPQAPQLDAVDGRMAYISAPNKPAFVVDYAHTPDALAQALQGLKLHCESKLWLLFGCGGDRDKGKRPEMAQAAQAYANQIIVVDDNPRTESPTAIVEDILAGFTTTENVQVIHDRKQALSYALTHADVTDVILVAGKGHETYQIIGYETLYYSDREAIETLLVGESCTV</sequence>
<feature type="binding site" evidence="7">
    <location>
        <position position="189"/>
    </location>
    <ligand>
        <name>UDP-N-acetyl-alpha-D-muramoyl-L-alanyl-D-glutamate</name>
        <dbReference type="ChEBI" id="CHEBI:83900"/>
    </ligand>
</feature>
<dbReference type="InterPro" id="IPR035911">
    <property type="entry name" value="MurE/MurF_N"/>
</dbReference>
<comment type="function">
    <text evidence="7">Catalyzes the addition of meso-diaminopimelic acid to the nucleotide precursor UDP-N-acetylmuramoyl-L-alanyl-D-glutamate (UMAG) in the biosynthesis of bacterial cell-wall peptidoglycan.</text>
</comment>
<dbReference type="PANTHER" id="PTHR23135">
    <property type="entry name" value="MUR LIGASE FAMILY MEMBER"/>
    <property type="match status" value="1"/>
</dbReference>
<dbReference type="EMBL" id="JAIMJA010000015">
    <property type="protein sequence ID" value="MCE2596094.1"/>
    <property type="molecule type" value="Genomic_DNA"/>
</dbReference>
<dbReference type="Pfam" id="PF01225">
    <property type="entry name" value="Mur_ligase"/>
    <property type="match status" value="1"/>
</dbReference>
<evidence type="ECO:0000259" key="11">
    <source>
        <dbReference type="Pfam" id="PF08245"/>
    </source>
</evidence>
<dbReference type="HAMAP" id="MF_00208">
    <property type="entry name" value="MurE"/>
    <property type="match status" value="1"/>
</dbReference>
<keyword evidence="3 7" id="KW-0133">Cell shape</keyword>
<dbReference type="InterPro" id="IPR005761">
    <property type="entry name" value="UDP-N-AcMur-Glu-dNH2Pim_ligase"/>
</dbReference>
<dbReference type="Gene3D" id="3.40.1390.10">
    <property type="entry name" value="MurE/MurF, N-terminal domain"/>
    <property type="match status" value="1"/>
</dbReference>
<feature type="binding site" evidence="7">
    <location>
        <begin position="114"/>
        <end position="120"/>
    </location>
    <ligand>
        <name>ATP</name>
        <dbReference type="ChEBI" id="CHEBI:30616"/>
    </ligand>
</feature>
<keyword evidence="7" id="KW-0067">ATP-binding</keyword>
<dbReference type="Proteomes" id="UP001201273">
    <property type="component" value="Unassembled WGS sequence"/>
</dbReference>
<comment type="subcellular location">
    <subcellularLocation>
        <location evidence="7 8">Cytoplasm</location>
    </subcellularLocation>
</comment>